<organism evidence="2 3">
    <name type="scientific">Oleiagrimonas citrea</name>
    <dbReference type="NCBI Taxonomy" id="1665687"/>
    <lineage>
        <taxon>Bacteria</taxon>
        <taxon>Pseudomonadati</taxon>
        <taxon>Pseudomonadota</taxon>
        <taxon>Gammaproteobacteria</taxon>
        <taxon>Lysobacterales</taxon>
        <taxon>Rhodanobacteraceae</taxon>
        <taxon>Oleiagrimonas</taxon>
    </lineage>
</organism>
<comment type="caution">
    <text evidence="2">The sequence shown here is derived from an EMBL/GenBank/DDBJ whole genome shotgun (WGS) entry which is preliminary data.</text>
</comment>
<accession>A0A846ZJZ9</accession>
<feature type="region of interest" description="Disordered" evidence="1">
    <location>
        <begin position="768"/>
        <end position="793"/>
    </location>
</feature>
<dbReference type="RefSeq" id="WP_168608372.1">
    <property type="nucleotide sequence ID" value="NZ_JAAZQD010000001.1"/>
</dbReference>
<dbReference type="SUPFAM" id="SSF82171">
    <property type="entry name" value="DPP6 N-terminal domain-like"/>
    <property type="match status" value="1"/>
</dbReference>
<evidence type="ECO:0000256" key="1">
    <source>
        <dbReference type="SAM" id="MobiDB-lite"/>
    </source>
</evidence>
<evidence type="ECO:0000313" key="2">
    <source>
        <dbReference type="EMBL" id="NKZ37899.1"/>
    </source>
</evidence>
<dbReference type="EMBL" id="JAAZQD010000001">
    <property type="protein sequence ID" value="NKZ37899.1"/>
    <property type="molecule type" value="Genomic_DNA"/>
</dbReference>
<feature type="compositionally biased region" description="Polar residues" evidence="1">
    <location>
        <begin position="773"/>
        <end position="793"/>
    </location>
</feature>
<dbReference type="InterPro" id="IPR029058">
    <property type="entry name" value="AB_hydrolase_fold"/>
</dbReference>
<protein>
    <recommendedName>
        <fullName evidence="4">Peptidase S9 prolyl oligopeptidase catalytic domain-containing protein</fullName>
    </recommendedName>
</protein>
<proteinExistence type="predicted"/>
<reference evidence="2 3" key="1">
    <citation type="journal article" date="2017" name="Int. J. Syst. Evol. Microbiol.">
        <title>Oleiagrimonas citrea sp. nov., a marine bacterium isolated from tidal flat sediment and emended description of the genus Oleiagrimonas Fang et al. 2015 and Oleiagrimonas soli.</title>
        <authorList>
            <person name="Yang S.H."/>
            <person name="Seo H.S."/>
            <person name="Seong C.N."/>
            <person name="Kwon K.K."/>
        </authorList>
    </citation>
    <scope>NUCLEOTIDE SEQUENCE [LARGE SCALE GENOMIC DNA]</scope>
    <source>
        <strain evidence="2 3">MEBiC09124</strain>
    </source>
</reference>
<dbReference type="AlphaFoldDB" id="A0A846ZJZ9"/>
<sequence length="793" mass="88951">MAACAVSFLGSAHAAQHRFTVKDDIRIATFGDYPVPPITWSPDRSKAAVYVERGQLEQNKVEGILRIYSTRALKKWITGPKSAVPPTPLWTIAMAPYKEGPAMSNIRWTPDSRALTFLKFVHGKHRLVYADLSGKRLQILSLPGQDVTAADIHDRHHYVYAARDPKIYKPRARQTGSEDVTGRPLFTIVYPVDKYPQQAKFYERSELWAARGGAPTRLEDPNSGKPLYIFGEGQRDLSLSPDGNWLLTALPVRNVPVAWEQWPVVLKTYSVHGGPQDLGPLSLNQRLVSRYALINLKTGAQRFPSKAPTGFSATWFTLVQPAWSPDSRRVLLPDQFLFGADGSITRNPPCVALARVDHAGVSCIEHLKPLYVDGKPARKESLKHLRFGGPDNREILIDVERLHVRDHRNVTRRYMPHGQHDWTLLTAKTGHDATDSDTLKLSIRQRYDLPPKLVATDTANHRSRIVWDPNPQLANVTLNPISIFHWKLPNGHVMTGGLFKPADYLPGKRYPLVIQTHGFHIGKFSPSGVYTTAFAAQELAAQGFIVLQTNSCPEILTPDEAPCQARSYDAAIDKLQRLKWIDPQRIGIVGFSRTCYYVLEALTRGKHHYATATITDGVNAGYWQYMLSLDAFGNSTSREDDTLNQAAPFGKGLQKWLKNAPTFHMDKVTTPLLVVGTEASGVEFLWEPYAALRYLHKPVAMNLLHSDEHENTQPAARMASQGGTVDWMRFWLQGHEDPAPEKRAQYRRWEHLCDMQRAQHPEDPSFCVKSPASIPTSDTAASHVSKQGTHTRT</sequence>
<dbReference type="Proteomes" id="UP000541636">
    <property type="component" value="Unassembled WGS sequence"/>
</dbReference>
<name>A0A846ZJZ9_9GAMM</name>
<dbReference type="Gene3D" id="3.40.50.1820">
    <property type="entry name" value="alpha/beta hydrolase"/>
    <property type="match status" value="1"/>
</dbReference>
<evidence type="ECO:0008006" key="4">
    <source>
        <dbReference type="Google" id="ProtNLM"/>
    </source>
</evidence>
<gene>
    <name evidence="2" type="ORF">HF690_02900</name>
</gene>
<dbReference type="SUPFAM" id="SSF53474">
    <property type="entry name" value="alpha/beta-Hydrolases"/>
    <property type="match status" value="1"/>
</dbReference>
<evidence type="ECO:0000313" key="3">
    <source>
        <dbReference type="Proteomes" id="UP000541636"/>
    </source>
</evidence>
<keyword evidence="3" id="KW-1185">Reference proteome</keyword>